<accession>A0A816JV60</accession>
<protein>
    <submittedName>
        <fullName evidence="1">(rape) hypothetical protein</fullName>
    </submittedName>
</protein>
<dbReference type="Proteomes" id="UP001295469">
    <property type="component" value="Chromosome C04"/>
</dbReference>
<dbReference type="EMBL" id="HG994368">
    <property type="protein sequence ID" value="CAF1863495.1"/>
    <property type="molecule type" value="Genomic_DNA"/>
</dbReference>
<proteinExistence type="predicted"/>
<reference evidence="1" key="1">
    <citation type="submission" date="2021-01" db="EMBL/GenBank/DDBJ databases">
        <authorList>
            <consortium name="Genoscope - CEA"/>
            <person name="William W."/>
        </authorList>
    </citation>
    <scope>NUCLEOTIDE SEQUENCE</scope>
</reference>
<evidence type="ECO:0000313" key="1">
    <source>
        <dbReference type="EMBL" id="CAF1863495.1"/>
    </source>
</evidence>
<organism evidence="1">
    <name type="scientific">Brassica napus</name>
    <name type="common">Rape</name>
    <dbReference type="NCBI Taxonomy" id="3708"/>
    <lineage>
        <taxon>Eukaryota</taxon>
        <taxon>Viridiplantae</taxon>
        <taxon>Streptophyta</taxon>
        <taxon>Embryophyta</taxon>
        <taxon>Tracheophyta</taxon>
        <taxon>Spermatophyta</taxon>
        <taxon>Magnoliopsida</taxon>
        <taxon>eudicotyledons</taxon>
        <taxon>Gunneridae</taxon>
        <taxon>Pentapetalae</taxon>
        <taxon>rosids</taxon>
        <taxon>malvids</taxon>
        <taxon>Brassicales</taxon>
        <taxon>Brassicaceae</taxon>
        <taxon>Brassiceae</taxon>
        <taxon>Brassica</taxon>
    </lineage>
</organism>
<gene>
    <name evidence="1" type="ORF">DARMORV10_C04P57560.1</name>
</gene>
<name>A0A816JV60_BRANA</name>
<dbReference type="AlphaFoldDB" id="A0A816JV60"/>
<sequence>MTCFYSQISALLLLCPCTDNRFHQSTYQDTTLEPFCMYMS</sequence>